<name>A0A6I4UL17_9SPHN</name>
<reference evidence="1 4" key="2">
    <citation type="submission" date="2020-08" db="EMBL/GenBank/DDBJ databases">
        <title>Genomic Encyclopedia of Type Strains, Phase IV (KMG-IV): sequencing the most valuable type-strain genomes for metagenomic binning, comparative biology and taxonomic classification.</title>
        <authorList>
            <person name="Goeker M."/>
        </authorList>
    </citation>
    <scope>NUCLEOTIDE SEQUENCE [LARGE SCALE GENOMIC DNA]</scope>
    <source>
        <strain evidence="1 4">DSM 8510</strain>
    </source>
</reference>
<accession>A0A6I4UL17</accession>
<dbReference type="OrthoDB" id="7433035at2"/>
<proteinExistence type="predicted"/>
<dbReference type="EMBL" id="WTYB01000001">
    <property type="protein sequence ID" value="MXP38277.1"/>
    <property type="molecule type" value="Genomic_DNA"/>
</dbReference>
<evidence type="ECO:0000313" key="1">
    <source>
        <dbReference type="EMBL" id="MBB3774059.1"/>
    </source>
</evidence>
<dbReference type="Proteomes" id="UP000548685">
    <property type="component" value="Unassembled WGS sequence"/>
</dbReference>
<dbReference type="Proteomes" id="UP000430021">
    <property type="component" value="Unassembled WGS sequence"/>
</dbReference>
<organism evidence="2 3">
    <name type="scientific">Erythrobacter ramosus</name>
    <dbReference type="NCBI Taxonomy" id="35811"/>
    <lineage>
        <taxon>Bacteria</taxon>
        <taxon>Pseudomonadati</taxon>
        <taxon>Pseudomonadota</taxon>
        <taxon>Alphaproteobacteria</taxon>
        <taxon>Sphingomonadales</taxon>
        <taxon>Erythrobacteraceae</taxon>
        <taxon>Erythrobacter/Porphyrobacter group</taxon>
        <taxon>Erythrobacter</taxon>
    </lineage>
</organism>
<evidence type="ECO:0000313" key="4">
    <source>
        <dbReference type="Proteomes" id="UP000548685"/>
    </source>
</evidence>
<evidence type="ECO:0000313" key="3">
    <source>
        <dbReference type="Proteomes" id="UP000430021"/>
    </source>
</evidence>
<reference evidence="2 3" key="1">
    <citation type="submission" date="2019-12" db="EMBL/GenBank/DDBJ databases">
        <title>Genomic-based taxomic classification of the family Erythrobacteraceae.</title>
        <authorList>
            <person name="Xu L."/>
        </authorList>
    </citation>
    <scope>NUCLEOTIDE SEQUENCE [LARGE SCALE GENOMIC DNA]</scope>
    <source>
        <strain evidence="2 3">JCM 10282</strain>
    </source>
</reference>
<dbReference type="EMBL" id="JACICE010000001">
    <property type="protein sequence ID" value="MBB3774059.1"/>
    <property type="molecule type" value="Genomic_DNA"/>
</dbReference>
<keyword evidence="4" id="KW-1185">Reference proteome</keyword>
<sequence length="95" mass="10916">MTRTFCAGDIPADEYERRAKLRSFRNAASAMIARTPSDTARYLAWEVVEWATPNLYAPAPLEWLDELNTLSRRLLRTAMQAEQMHAMLQEAARDD</sequence>
<dbReference type="RefSeq" id="WP_160760337.1">
    <property type="nucleotide sequence ID" value="NZ_BAAADZ010000002.1"/>
</dbReference>
<gene>
    <name evidence="1" type="ORF">FHS52_000002</name>
    <name evidence="2" type="ORF">GRI59_06580</name>
</gene>
<comment type="caution">
    <text evidence="2">The sequence shown here is derived from an EMBL/GenBank/DDBJ whole genome shotgun (WGS) entry which is preliminary data.</text>
</comment>
<dbReference type="AlphaFoldDB" id="A0A6I4UL17"/>
<protein>
    <submittedName>
        <fullName evidence="2">Uncharacterized protein</fullName>
    </submittedName>
</protein>
<evidence type="ECO:0000313" key="2">
    <source>
        <dbReference type="EMBL" id="MXP38277.1"/>
    </source>
</evidence>